<organism evidence="2 3">
    <name type="scientific">Eutrema salsugineum</name>
    <name type="common">Saltwater cress</name>
    <name type="synonym">Sisymbrium salsugineum</name>
    <dbReference type="NCBI Taxonomy" id="72664"/>
    <lineage>
        <taxon>Eukaryota</taxon>
        <taxon>Viridiplantae</taxon>
        <taxon>Streptophyta</taxon>
        <taxon>Embryophyta</taxon>
        <taxon>Tracheophyta</taxon>
        <taxon>Spermatophyta</taxon>
        <taxon>Magnoliopsida</taxon>
        <taxon>eudicotyledons</taxon>
        <taxon>Gunneridae</taxon>
        <taxon>Pentapetalae</taxon>
        <taxon>rosids</taxon>
        <taxon>malvids</taxon>
        <taxon>Brassicales</taxon>
        <taxon>Brassicaceae</taxon>
        <taxon>Eutremeae</taxon>
        <taxon>Eutrema</taxon>
    </lineage>
</organism>
<evidence type="ECO:0000313" key="2">
    <source>
        <dbReference type="EMBL" id="ESQ46665.1"/>
    </source>
</evidence>
<keyword evidence="3" id="KW-1185">Reference proteome</keyword>
<dbReference type="PANTHER" id="PTHR47123">
    <property type="entry name" value="F-BOX PROTEIN SKIP23"/>
    <property type="match status" value="1"/>
</dbReference>
<reference evidence="2 3" key="1">
    <citation type="journal article" date="2013" name="Front. Plant Sci.">
        <title>The Reference Genome of the Halophytic Plant Eutrema salsugineum.</title>
        <authorList>
            <person name="Yang R."/>
            <person name="Jarvis D.E."/>
            <person name="Chen H."/>
            <person name="Beilstein M.A."/>
            <person name="Grimwood J."/>
            <person name="Jenkins J."/>
            <person name="Shu S."/>
            <person name="Prochnik S."/>
            <person name="Xin M."/>
            <person name="Ma C."/>
            <person name="Schmutz J."/>
            <person name="Wing R.A."/>
            <person name="Mitchell-Olds T."/>
            <person name="Schumaker K.S."/>
            <person name="Wang X."/>
        </authorList>
    </citation>
    <scope>NUCLEOTIDE SEQUENCE [LARGE SCALE GENOMIC DNA]</scope>
</reference>
<proteinExistence type="predicted"/>
<dbReference type="EMBL" id="KI517426">
    <property type="protein sequence ID" value="ESQ46665.1"/>
    <property type="molecule type" value="Genomic_DNA"/>
</dbReference>
<accession>V4L8D2</accession>
<dbReference type="PANTHER" id="PTHR47123:SF25">
    <property type="entry name" value="F-BOX PROTEIN"/>
    <property type="match status" value="1"/>
</dbReference>
<feature type="domain" description="KIB1-4 beta-propeller" evidence="1">
    <location>
        <begin position="57"/>
        <end position="178"/>
    </location>
</feature>
<dbReference type="KEGG" id="eus:EUTSA_v10000488mg"/>
<gene>
    <name evidence="2" type="ORF">EUTSA_v10000488mg</name>
</gene>
<dbReference type="InterPro" id="IPR005174">
    <property type="entry name" value="KIB1-4_b-propeller"/>
</dbReference>
<dbReference type="Proteomes" id="UP000030689">
    <property type="component" value="Unassembled WGS sequence"/>
</dbReference>
<dbReference type="InterPro" id="IPR051304">
    <property type="entry name" value="SCF_F-box_domain"/>
</dbReference>
<feature type="non-terminal residue" evidence="2">
    <location>
        <position position="1"/>
    </location>
</feature>
<sequence length="206" mass="24273">FKSTNLSGLRIIEIQSACIIENQCNKKKETLGFRRVVIGGNYRIIRVGCDSKIPFWDGMIWTRIRDQQAQFCDIVNNIAKCCWRDRRLVDCCEEFYIVDRLLEDNIKKRKVHPFDPRYSYVIHDDAGNTERESSKRNFFPKTSGFKVYKIDEELWKCVEAKSLGDNAFVMATDTCFSVFKLEDGSITIIWRYSQSCFQMFVPLRFH</sequence>
<dbReference type="Pfam" id="PF03478">
    <property type="entry name" value="Beta-prop_KIB1-4"/>
    <property type="match status" value="1"/>
</dbReference>
<evidence type="ECO:0000313" key="3">
    <source>
        <dbReference type="Proteomes" id="UP000030689"/>
    </source>
</evidence>
<evidence type="ECO:0000259" key="1">
    <source>
        <dbReference type="Pfam" id="PF03478"/>
    </source>
</evidence>
<name>V4L8D2_EUTSA</name>
<dbReference type="Gramene" id="ESQ46665">
    <property type="protein sequence ID" value="ESQ46665"/>
    <property type="gene ID" value="EUTSA_v10000488mg"/>
</dbReference>
<protein>
    <recommendedName>
        <fullName evidence="1">KIB1-4 beta-propeller domain-containing protein</fullName>
    </recommendedName>
</protein>
<dbReference type="AlphaFoldDB" id="V4L8D2"/>